<gene>
    <name evidence="2" type="ORF">FE784_15780</name>
</gene>
<dbReference type="GO" id="GO:0003677">
    <property type="term" value="F:DNA binding"/>
    <property type="evidence" value="ECO:0007669"/>
    <property type="project" value="InterPro"/>
</dbReference>
<evidence type="ECO:0000313" key="2">
    <source>
        <dbReference type="EMBL" id="TNJ65279.1"/>
    </source>
</evidence>
<sequence>MSHEENQSILESDPYLLLFQSMPDVVTVEQMCMMLGGISTKTGRKLLQSGRITHFRIGRFYRIPKLSIINYLREIITPANTSTL</sequence>
<dbReference type="Pfam" id="PF12728">
    <property type="entry name" value="HTH_17"/>
    <property type="match status" value="1"/>
</dbReference>
<proteinExistence type="predicted"/>
<dbReference type="Proteomes" id="UP000307943">
    <property type="component" value="Unassembled WGS sequence"/>
</dbReference>
<name>A0A5C4TA43_9BACL</name>
<dbReference type="NCBIfam" id="TIGR01764">
    <property type="entry name" value="excise"/>
    <property type="match status" value="1"/>
</dbReference>
<comment type="caution">
    <text evidence="2">The sequence shown here is derived from an EMBL/GenBank/DDBJ whole genome shotgun (WGS) entry which is preliminary data.</text>
</comment>
<dbReference type="InterPro" id="IPR041657">
    <property type="entry name" value="HTH_17"/>
</dbReference>
<evidence type="ECO:0000313" key="3">
    <source>
        <dbReference type="Proteomes" id="UP000307943"/>
    </source>
</evidence>
<dbReference type="InterPro" id="IPR010093">
    <property type="entry name" value="SinI_DNA-bd"/>
</dbReference>
<keyword evidence="3" id="KW-1185">Reference proteome</keyword>
<dbReference type="OrthoDB" id="515428at2"/>
<dbReference type="AlphaFoldDB" id="A0A5C4TA43"/>
<organism evidence="2 3">
    <name type="scientific">Paenibacillus hemerocallicola</name>
    <dbReference type="NCBI Taxonomy" id="1172614"/>
    <lineage>
        <taxon>Bacteria</taxon>
        <taxon>Bacillati</taxon>
        <taxon>Bacillota</taxon>
        <taxon>Bacilli</taxon>
        <taxon>Bacillales</taxon>
        <taxon>Paenibacillaceae</taxon>
        <taxon>Paenibacillus</taxon>
    </lineage>
</organism>
<dbReference type="RefSeq" id="WP_139603181.1">
    <property type="nucleotide sequence ID" value="NZ_VDCQ01000020.1"/>
</dbReference>
<accession>A0A5C4TA43</accession>
<dbReference type="EMBL" id="VDCQ01000020">
    <property type="protein sequence ID" value="TNJ65279.1"/>
    <property type="molecule type" value="Genomic_DNA"/>
</dbReference>
<feature type="domain" description="Helix-turn-helix" evidence="1">
    <location>
        <begin position="26"/>
        <end position="74"/>
    </location>
</feature>
<reference evidence="2 3" key="1">
    <citation type="submission" date="2019-05" db="EMBL/GenBank/DDBJ databases">
        <title>We sequenced the genome of Paenibacillus hemerocallicola KCTC 33185 for further insight into its adaptation and study the phylogeny of Paenibacillus.</title>
        <authorList>
            <person name="Narsing Rao M.P."/>
        </authorList>
    </citation>
    <scope>NUCLEOTIDE SEQUENCE [LARGE SCALE GENOMIC DNA]</scope>
    <source>
        <strain evidence="2 3">KCTC 33185</strain>
    </source>
</reference>
<evidence type="ECO:0000259" key="1">
    <source>
        <dbReference type="Pfam" id="PF12728"/>
    </source>
</evidence>
<protein>
    <submittedName>
        <fullName evidence="2">Helix-turn-helix domain-containing protein</fullName>
    </submittedName>
</protein>